<comment type="caution">
    <text evidence="2">The sequence shown here is derived from an EMBL/GenBank/DDBJ whole genome shotgun (WGS) entry which is preliminary data.</text>
</comment>
<protein>
    <submittedName>
        <fullName evidence="2">CopG protein</fullName>
    </submittedName>
</protein>
<evidence type="ECO:0000313" key="3">
    <source>
        <dbReference type="Proteomes" id="UP000025047"/>
    </source>
</evidence>
<dbReference type="RefSeq" id="WP_017927531.1">
    <property type="nucleotide sequence ID" value="NZ_KB822995.1"/>
</dbReference>
<dbReference type="InterPro" id="IPR036249">
    <property type="entry name" value="Thioredoxin-like_sf"/>
</dbReference>
<evidence type="ECO:0000313" key="2">
    <source>
        <dbReference type="EMBL" id="EYD71446.1"/>
    </source>
</evidence>
<dbReference type="SUPFAM" id="SSF52833">
    <property type="entry name" value="Thioredoxin-like"/>
    <property type="match status" value="1"/>
</dbReference>
<keyword evidence="3" id="KW-1185">Reference proteome</keyword>
<organism evidence="2 3">
    <name type="scientific">Limimaricola hongkongensis DSM 17492</name>
    <dbReference type="NCBI Taxonomy" id="1122180"/>
    <lineage>
        <taxon>Bacteria</taxon>
        <taxon>Pseudomonadati</taxon>
        <taxon>Pseudomonadota</taxon>
        <taxon>Alphaproteobacteria</taxon>
        <taxon>Rhodobacterales</taxon>
        <taxon>Paracoccaceae</taxon>
        <taxon>Limimaricola</taxon>
    </lineage>
</organism>
<dbReference type="EMBL" id="APGJ01000007">
    <property type="protein sequence ID" value="EYD71446.1"/>
    <property type="molecule type" value="Genomic_DNA"/>
</dbReference>
<evidence type="ECO:0000256" key="1">
    <source>
        <dbReference type="SAM" id="SignalP"/>
    </source>
</evidence>
<dbReference type="HOGENOM" id="CLU_112034_0_0_5"/>
<dbReference type="Pfam" id="PF04214">
    <property type="entry name" value="DUF411"/>
    <property type="match status" value="1"/>
</dbReference>
<dbReference type="OrthoDB" id="14727at2"/>
<dbReference type="PATRIC" id="fig|1122180.6.peg.3080"/>
<feature type="signal peptide" evidence="1">
    <location>
        <begin position="1"/>
        <end position="22"/>
    </location>
</feature>
<dbReference type="Proteomes" id="UP000025047">
    <property type="component" value="Unassembled WGS sequence"/>
</dbReference>
<gene>
    <name evidence="2" type="ORF">Lokhon_03095</name>
</gene>
<keyword evidence="1" id="KW-0732">Signal</keyword>
<feature type="chain" id="PRO_5001492629" evidence="1">
    <location>
        <begin position="23"/>
        <end position="143"/>
    </location>
</feature>
<dbReference type="AlphaFoldDB" id="A0A017HAP3"/>
<name>A0A017HAP3_9RHOB</name>
<dbReference type="InterPro" id="IPR007332">
    <property type="entry name" value="DUF411"/>
</dbReference>
<dbReference type="STRING" id="1122180.Lokhon_03095"/>
<dbReference type="eggNOG" id="COG3019">
    <property type="taxonomic scope" value="Bacteria"/>
</dbReference>
<accession>A0A017HAP3</accession>
<sequence>MKTLRTLATATLFGLTGLPVLADAMTLYKDPNCGCCAAHAEHLRENGYEVEIVETYDLATVNKEAGIPIGQQGCHTALIDGYAISGHVPADILSRFLSERPEAIGLSLPGMPMGAPGMGDDPEAELDVVMIDAEGTALPYPAE</sequence>
<proteinExistence type="predicted"/>
<reference evidence="2 3" key="1">
    <citation type="submission" date="2013-03" db="EMBL/GenBank/DDBJ databases">
        <authorList>
            <person name="Fiebig A."/>
            <person name="Goeker M."/>
            <person name="Klenk H.-P.P."/>
        </authorList>
    </citation>
    <scope>NUCLEOTIDE SEQUENCE [LARGE SCALE GENOMIC DNA]</scope>
    <source>
        <strain evidence="2 3">DSM 17492</strain>
    </source>
</reference>